<dbReference type="EMBL" id="GECZ01030144">
    <property type="protein sequence ID" value="JAS39625.1"/>
    <property type="molecule type" value="Transcribed_RNA"/>
</dbReference>
<dbReference type="SMART" id="SM00587">
    <property type="entry name" value="CHK"/>
    <property type="match status" value="1"/>
</dbReference>
<dbReference type="PANTHER" id="PTHR11012">
    <property type="entry name" value="PROTEIN KINASE-LIKE DOMAIN-CONTAINING"/>
    <property type="match status" value="1"/>
</dbReference>
<dbReference type="InterPro" id="IPR015897">
    <property type="entry name" value="CHK_kinase-like"/>
</dbReference>
<accession>A0A1B6ENY9</accession>
<sequence length="392" mass="43866">MSQSTEDLKGLLEKALSQREGLPGLRVHEVRAAPCTKPGDNFMSVVNAVEVLGSLPGGTPYQKSVFVKWPVGGAQRSQTYHVDEAFNNESVVYLRVLPLYDVTSPCPQCYYAGRDVIVLEDLLKQGYKMGERSIGFDFPTAECSLKALAKFHAGSYHANLTKKIDFLAATDQLKPIGFFISSNRDMVETSLRRAITMVAEDEDLKDVLPVLRSFQGRVSEMLRDLRKAADMTVMGHGDFWFNNLMVCNGSEISVKIVDLQACSIMSPAVDVYSFLYTSVASSVMESDQFEQLLQIYSEAFLDNLKRLKIPTGHIPSSSDILHELKSRELYGLFIGTFYLPALELSPDVPDLDSTSKEQTLNDDFALRFFGPELKNRMRNLVRLCKIRGVLRT</sequence>
<reference evidence="2" key="1">
    <citation type="submission" date="2015-11" db="EMBL/GenBank/DDBJ databases">
        <title>De novo transcriptome assembly of four potential Pierce s Disease insect vectors from Arizona vineyards.</title>
        <authorList>
            <person name="Tassone E.E."/>
        </authorList>
    </citation>
    <scope>NUCLEOTIDE SEQUENCE</scope>
</reference>
<dbReference type="Pfam" id="PF02958">
    <property type="entry name" value="EcKL"/>
    <property type="match status" value="1"/>
</dbReference>
<dbReference type="PANTHER" id="PTHR11012:SF47">
    <property type="entry name" value="GH22833P"/>
    <property type="match status" value="1"/>
</dbReference>
<dbReference type="Gene3D" id="3.90.1200.10">
    <property type="match status" value="1"/>
</dbReference>
<proteinExistence type="predicted"/>
<evidence type="ECO:0000259" key="1">
    <source>
        <dbReference type="SMART" id="SM00587"/>
    </source>
</evidence>
<dbReference type="InterPro" id="IPR004119">
    <property type="entry name" value="EcKL"/>
</dbReference>
<protein>
    <recommendedName>
        <fullName evidence="1">CHK kinase-like domain-containing protein</fullName>
    </recommendedName>
</protein>
<gene>
    <name evidence="2" type="ORF">g.10690</name>
</gene>
<organism evidence="2">
    <name type="scientific">Cuerna arida</name>
    <dbReference type="NCBI Taxonomy" id="1464854"/>
    <lineage>
        <taxon>Eukaryota</taxon>
        <taxon>Metazoa</taxon>
        <taxon>Ecdysozoa</taxon>
        <taxon>Arthropoda</taxon>
        <taxon>Hexapoda</taxon>
        <taxon>Insecta</taxon>
        <taxon>Pterygota</taxon>
        <taxon>Neoptera</taxon>
        <taxon>Paraneoptera</taxon>
        <taxon>Hemiptera</taxon>
        <taxon>Auchenorrhyncha</taxon>
        <taxon>Membracoidea</taxon>
        <taxon>Cicadellidae</taxon>
        <taxon>Cicadellinae</taxon>
        <taxon>Proconiini</taxon>
        <taxon>Cuerna</taxon>
    </lineage>
</organism>
<dbReference type="SUPFAM" id="SSF56112">
    <property type="entry name" value="Protein kinase-like (PK-like)"/>
    <property type="match status" value="1"/>
</dbReference>
<dbReference type="InterPro" id="IPR011009">
    <property type="entry name" value="Kinase-like_dom_sf"/>
</dbReference>
<feature type="domain" description="CHK kinase-like" evidence="1">
    <location>
        <begin position="117"/>
        <end position="306"/>
    </location>
</feature>
<evidence type="ECO:0000313" key="2">
    <source>
        <dbReference type="EMBL" id="JAS39625.1"/>
    </source>
</evidence>
<dbReference type="AlphaFoldDB" id="A0A1B6ENY9"/>
<name>A0A1B6ENY9_9HEMI</name>